<evidence type="ECO:0000313" key="4">
    <source>
        <dbReference type="Proteomes" id="UP000245590"/>
    </source>
</evidence>
<dbReference type="RefSeq" id="WP_109276189.1">
    <property type="nucleotide sequence ID" value="NZ_QFKX01000004.1"/>
</dbReference>
<keyword evidence="4" id="KW-1185">Reference proteome</keyword>
<feature type="region of interest" description="Disordered" evidence="1">
    <location>
        <begin position="1"/>
        <end position="20"/>
    </location>
</feature>
<keyword evidence="2" id="KW-0472">Membrane</keyword>
<sequence length="175" mass="18539">MSDASSDHTAPPSSDLGDPDAADAVSAGEILHRERLLPSVGTWIVGIAFGSVLGVILVPLSHFFAILTGILGIASMCLLLVLASPVIEVVGDRLRAGRAEIPVGLLGEPEVLGREGWEDAMSRGFEPLAFHLTRGWVHSGIRVPVLDEQDPAPAWVLSSRRPEDLALALRTARQG</sequence>
<accession>A0A2U2RIZ6</accession>
<dbReference type="InterPro" id="IPR021443">
    <property type="entry name" value="DUF3093"/>
</dbReference>
<feature type="transmembrane region" description="Helical" evidence="2">
    <location>
        <begin position="63"/>
        <end position="87"/>
    </location>
</feature>
<feature type="transmembrane region" description="Helical" evidence="2">
    <location>
        <begin position="36"/>
        <end position="57"/>
    </location>
</feature>
<dbReference type="Pfam" id="PF11292">
    <property type="entry name" value="DUF3093"/>
    <property type="match status" value="1"/>
</dbReference>
<name>A0A2U2RIZ6_9MICO</name>
<evidence type="ECO:0000313" key="3">
    <source>
        <dbReference type="EMBL" id="PWH05833.1"/>
    </source>
</evidence>
<dbReference type="AlphaFoldDB" id="A0A2U2RIZ6"/>
<reference evidence="3 4" key="1">
    <citation type="submission" date="2018-05" db="EMBL/GenBank/DDBJ databases">
        <title>Brachybacterium sp. M1HQ-2T, whole genome shotgun sequence.</title>
        <authorList>
            <person name="Tuo L."/>
        </authorList>
    </citation>
    <scope>NUCLEOTIDE SEQUENCE [LARGE SCALE GENOMIC DNA]</scope>
    <source>
        <strain evidence="3 4">M1HQ-2</strain>
    </source>
</reference>
<gene>
    <name evidence="3" type="ORF">DEO23_11605</name>
</gene>
<dbReference type="Proteomes" id="UP000245590">
    <property type="component" value="Unassembled WGS sequence"/>
</dbReference>
<organism evidence="3 4">
    <name type="scientific">Brachybacterium endophyticum</name>
    <dbReference type="NCBI Taxonomy" id="2182385"/>
    <lineage>
        <taxon>Bacteria</taxon>
        <taxon>Bacillati</taxon>
        <taxon>Actinomycetota</taxon>
        <taxon>Actinomycetes</taxon>
        <taxon>Micrococcales</taxon>
        <taxon>Dermabacteraceae</taxon>
        <taxon>Brachybacterium</taxon>
    </lineage>
</organism>
<dbReference type="OrthoDB" id="3217020at2"/>
<dbReference type="EMBL" id="QFKX01000004">
    <property type="protein sequence ID" value="PWH05833.1"/>
    <property type="molecule type" value="Genomic_DNA"/>
</dbReference>
<evidence type="ECO:0000256" key="1">
    <source>
        <dbReference type="SAM" id="MobiDB-lite"/>
    </source>
</evidence>
<evidence type="ECO:0000256" key="2">
    <source>
        <dbReference type="SAM" id="Phobius"/>
    </source>
</evidence>
<keyword evidence="2" id="KW-1133">Transmembrane helix</keyword>
<keyword evidence="2" id="KW-0812">Transmembrane</keyword>
<comment type="caution">
    <text evidence="3">The sequence shown here is derived from an EMBL/GenBank/DDBJ whole genome shotgun (WGS) entry which is preliminary data.</text>
</comment>
<proteinExistence type="predicted"/>
<protein>
    <submittedName>
        <fullName evidence="3">DUF3093 domain-containing protein</fullName>
    </submittedName>
</protein>